<dbReference type="EMBL" id="LXQA010316454">
    <property type="protein sequence ID" value="MCI43375.1"/>
    <property type="molecule type" value="Genomic_DNA"/>
</dbReference>
<name>A0A392S657_9FABA</name>
<reference evidence="1 2" key="1">
    <citation type="journal article" date="2018" name="Front. Plant Sci.">
        <title>Red Clover (Trifolium pratense) and Zigzag Clover (T. medium) - A Picture of Genomic Similarities and Differences.</title>
        <authorList>
            <person name="Dluhosova J."/>
            <person name="Istvanek J."/>
            <person name="Nedelnik J."/>
            <person name="Repkova J."/>
        </authorList>
    </citation>
    <scope>NUCLEOTIDE SEQUENCE [LARGE SCALE GENOMIC DNA]</scope>
    <source>
        <strain evidence="2">cv. 10/8</strain>
        <tissue evidence="1">Leaf</tissue>
    </source>
</reference>
<keyword evidence="2" id="KW-1185">Reference proteome</keyword>
<sequence>GGEDILMVPATQIVRVVNDEEFDEVVQKELQVVKKLWANMTDAKQGKQEGSFTQFVSKSRKKKNKNLAKSVELSIFSGAH</sequence>
<evidence type="ECO:0000313" key="2">
    <source>
        <dbReference type="Proteomes" id="UP000265520"/>
    </source>
</evidence>
<dbReference type="Proteomes" id="UP000265520">
    <property type="component" value="Unassembled WGS sequence"/>
</dbReference>
<proteinExistence type="predicted"/>
<accession>A0A392S657</accession>
<dbReference type="AlphaFoldDB" id="A0A392S657"/>
<feature type="non-terminal residue" evidence="1">
    <location>
        <position position="1"/>
    </location>
</feature>
<evidence type="ECO:0000313" key="1">
    <source>
        <dbReference type="EMBL" id="MCI43375.1"/>
    </source>
</evidence>
<organism evidence="1 2">
    <name type="scientific">Trifolium medium</name>
    <dbReference type="NCBI Taxonomy" id="97028"/>
    <lineage>
        <taxon>Eukaryota</taxon>
        <taxon>Viridiplantae</taxon>
        <taxon>Streptophyta</taxon>
        <taxon>Embryophyta</taxon>
        <taxon>Tracheophyta</taxon>
        <taxon>Spermatophyta</taxon>
        <taxon>Magnoliopsida</taxon>
        <taxon>eudicotyledons</taxon>
        <taxon>Gunneridae</taxon>
        <taxon>Pentapetalae</taxon>
        <taxon>rosids</taxon>
        <taxon>fabids</taxon>
        <taxon>Fabales</taxon>
        <taxon>Fabaceae</taxon>
        <taxon>Papilionoideae</taxon>
        <taxon>50 kb inversion clade</taxon>
        <taxon>NPAAA clade</taxon>
        <taxon>Hologalegina</taxon>
        <taxon>IRL clade</taxon>
        <taxon>Trifolieae</taxon>
        <taxon>Trifolium</taxon>
    </lineage>
</organism>
<comment type="caution">
    <text evidence="1">The sequence shown here is derived from an EMBL/GenBank/DDBJ whole genome shotgun (WGS) entry which is preliminary data.</text>
</comment>
<protein>
    <submittedName>
        <fullName evidence="1">Uncharacterized protein</fullName>
    </submittedName>
</protein>